<name>A0A972GY62_9BACL</name>
<accession>A0A972GY62</accession>
<evidence type="ECO:0000313" key="2">
    <source>
        <dbReference type="Proteomes" id="UP000641588"/>
    </source>
</evidence>
<keyword evidence="2" id="KW-1185">Reference proteome</keyword>
<sequence length="88" mass="9895">MKLFDLGSLPTQRLTRPYARQQRTRLYFEAIASPQKPAAIQPFGRFIGSLGEFMQMCSSFSLLAETGLLCIKLLYFCSSFLSQANFSG</sequence>
<proteinExistence type="predicted"/>
<gene>
    <name evidence="1" type="ORF">GC093_26225</name>
</gene>
<organism evidence="1 2">
    <name type="scientific">Paenibacillus foliorum</name>
    <dbReference type="NCBI Taxonomy" id="2654974"/>
    <lineage>
        <taxon>Bacteria</taxon>
        <taxon>Bacillati</taxon>
        <taxon>Bacillota</taxon>
        <taxon>Bacilli</taxon>
        <taxon>Bacillales</taxon>
        <taxon>Paenibacillaceae</taxon>
        <taxon>Paenibacillus</taxon>
    </lineage>
</organism>
<protein>
    <submittedName>
        <fullName evidence="1">Uncharacterized protein</fullName>
    </submittedName>
</protein>
<dbReference type="EMBL" id="WHOD01000101">
    <property type="protein sequence ID" value="NOU96689.1"/>
    <property type="molecule type" value="Genomic_DNA"/>
</dbReference>
<dbReference type="AlphaFoldDB" id="A0A972GY62"/>
<evidence type="ECO:0000313" key="1">
    <source>
        <dbReference type="EMBL" id="NOU96689.1"/>
    </source>
</evidence>
<dbReference type="Proteomes" id="UP000641588">
    <property type="component" value="Unassembled WGS sequence"/>
</dbReference>
<comment type="caution">
    <text evidence="1">The sequence shown here is derived from an EMBL/GenBank/DDBJ whole genome shotgun (WGS) entry which is preliminary data.</text>
</comment>
<reference evidence="1" key="1">
    <citation type="submission" date="2019-10" db="EMBL/GenBank/DDBJ databases">
        <title>Description of Paenibacillus glebae sp. nov.</title>
        <authorList>
            <person name="Carlier A."/>
            <person name="Qi S."/>
        </authorList>
    </citation>
    <scope>NUCLEOTIDE SEQUENCE</scope>
    <source>
        <strain evidence="1">LMG 31456</strain>
    </source>
</reference>